<dbReference type="InterPro" id="IPR036397">
    <property type="entry name" value="RNaseH_sf"/>
</dbReference>
<comment type="caution">
    <text evidence="1">The sequence shown here is derived from an EMBL/GenBank/DDBJ whole genome shotgun (WGS) entry which is preliminary data.</text>
</comment>
<dbReference type="PANTHER" id="PTHR47169:SF2">
    <property type="entry name" value="OS01G0541250 PROTEIN"/>
    <property type="match status" value="1"/>
</dbReference>
<dbReference type="Gene3D" id="3.30.420.10">
    <property type="entry name" value="Ribonuclease H-like superfamily/Ribonuclease H"/>
    <property type="match status" value="1"/>
</dbReference>
<dbReference type="GO" id="GO:0003676">
    <property type="term" value="F:nucleic acid binding"/>
    <property type="evidence" value="ECO:0007669"/>
    <property type="project" value="InterPro"/>
</dbReference>
<proteinExistence type="predicted"/>
<reference evidence="1 2" key="1">
    <citation type="submission" date="2019-06" db="EMBL/GenBank/DDBJ databases">
        <title>Genomics analysis of Aphanomyces spp. identifies a new class of oomycete effector associated with host adaptation.</title>
        <authorList>
            <person name="Gaulin E."/>
        </authorList>
    </citation>
    <scope>NUCLEOTIDE SEQUENCE [LARGE SCALE GENOMIC DNA]</scope>
    <source>
        <strain evidence="1 2">E</strain>
    </source>
</reference>
<evidence type="ECO:0008006" key="3">
    <source>
        <dbReference type="Google" id="ProtNLM"/>
    </source>
</evidence>
<accession>A0A6A5AKS0</accession>
<protein>
    <recommendedName>
        <fullName evidence="3">Transposase Tc1-like domain-containing protein</fullName>
    </recommendedName>
</protein>
<dbReference type="EMBL" id="VJMI01009547">
    <property type="protein sequence ID" value="KAF0758700.1"/>
    <property type="molecule type" value="Genomic_DNA"/>
</dbReference>
<gene>
    <name evidence="1" type="ORF">AaE_003853</name>
</gene>
<dbReference type="PANTHER" id="PTHR47169">
    <property type="entry name" value="OS01G0541250 PROTEIN"/>
    <property type="match status" value="1"/>
</dbReference>
<name>A0A6A5AKS0_APHAT</name>
<evidence type="ECO:0000313" key="2">
    <source>
        <dbReference type="Proteomes" id="UP000469452"/>
    </source>
</evidence>
<evidence type="ECO:0000313" key="1">
    <source>
        <dbReference type="EMBL" id="KAF0758700.1"/>
    </source>
</evidence>
<dbReference type="Proteomes" id="UP000469452">
    <property type="component" value="Unassembled WGS sequence"/>
</dbReference>
<organism evidence="1 2">
    <name type="scientific">Aphanomyces astaci</name>
    <name type="common">Crayfish plague agent</name>
    <dbReference type="NCBI Taxonomy" id="112090"/>
    <lineage>
        <taxon>Eukaryota</taxon>
        <taxon>Sar</taxon>
        <taxon>Stramenopiles</taxon>
        <taxon>Oomycota</taxon>
        <taxon>Saprolegniomycetes</taxon>
        <taxon>Saprolegniales</taxon>
        <taxon>Verrucalvaceae</taxon>
        <taxon>Aphanomyces</taxon>
    </lineage>
</organism>
<dbReference type="AlphaFoldDB" id="A0A6A5AKS0"/>
<sequence length="471" mass="53842">MPRSTTKHDLPDDERLSLYHELLELKQNGRLGRGKAKVLLLKYGISRQTLSKVWTRGQLSKAQSGLADVALKRKGRAGRRPTRTIAQIEAAIKNVPPHLRRTFALLTASSGIPPTTLWRVLQSKKLVRRTSRLKPMVTEKHKADRVAFVRSFVRESPRAPMRWHDMNDRIHIDEKWFYLTLVNRRYYLWHDEDVPVRKCSSKRHIIKVMFLTAVARPRFDYVRKTMWDGKVGMWPFVAVQPAQRKSKNRDRGTLVTTPVTVTKKVYREYLLQHVIPRIKEVWPGHCGQPIYIQQDNARPHVEGDDPAVVVAGRSDGWVIQLVAQPAMSPDFNVLDLGFFNSIQALQHRQVVTGIDDLVAAVHGAFNELDWRILDKTFVTLVRVMEESMKMGGDNSYKLPHQRKDKMARLGPTAPSVCDPDVVTVIEAMNARKDFERRVDNISSVLAACDIEGVINTSNIDHLCTIVHDVTI</sequence>
<dbReference type="VEuPathDB" id="FungiDB:H257_19254"/>